<feature type="domain" description="Dynein heavy chain tail" evidence="2">
    <location>
        <begin position="130"/>
        <end position="325"/>
    </location>
</feature>
<keyword evidence="4" id="KW-1185">Reference proteome</keyword>
<evidence type="ECO:0000259" key="2">
    <source>
        <dbReference type="Pfam" id="PF08385"/>
    </source>
</evidence>
<dbReference type="PANTHER" id="PTHR46532">
    <property type="entry name" value="MALE FERTILITY FACTOR KL5"/>
    <property type="match status" value="1"/>
</dbReference>
<comment type="caution">
    <text evidence="3">The sequence shown here is derived from an EMBL/GenBank/DDBJ whole genome shotgun (WGS) entry which is preliminary data.</text>
</comment>
<gene>
    <name evidence="3" type="ORF">TcWFU_002708</name>
</gene>
<organism evidence="3 4">
    <name type="scientific">Taenia crassiceps</name>
    <dbReference type="NCBI Taxonomy" id="6207"/>
    <lineage>
        <taxon>Eukaryota</taxon>
        <taxon>Metazoa</taxon>
        <taxon>Spiralia</taxon>
        <taxon>Lophotrochozoa</taxon>
        <taxon>Platyhelminthes</taxon>
        <taxon>Cestoda</taxon>
        <taxon>Eucestoda</taxon>
        <taxon>Cyclophyllidea</taxon>
        <taxon>Taeniidae</taxon>
        <taxon>Taenia</taxon>
    </lineage>
</organism>
<reference evidence="3 4" key="1">
    <citation type="journal article" date="2022" name="Front. Cell. Infect. Microbiol.">
        <title>The Genomes of Two Strains of Taenia crassiceps the Animal Model for the Study of Human Cysticercosis.</title>
        <authorList>
            <person name="Bobes R.J."/>
            <person name="Estrada K."/>
            <person name="Rios-Valencia D.G."/>
            <person name="Calderon-Gallegos A."/>
            <person name="de la Torre P."/>
            <person name="Carrero J.C."/>
            <person name="Sanchez-Flores A."/>
            <person name="Laclette J.P."/>
        </authorList>
    </citation>
    <scope>NUCLEOTIDE SEQUENCE [LARGE SCALE GENOMIC DNA]</scope>
    <source>
        <strain evidence="3">WFUcys</strain>
    </source>
</reference>
<keyword evidence="1" id="KW-0175">Coiled coil</keyword>
<dbReference type="PANTHER" id="PTHR46532:SF15">
    <property type="entry name" value="CYTOPLASMIC DYNEIN 2 HEAVY CHAIN 1"/>
    <property type="match status" value="1"/>
</dbReference>
<evidence type="ECO:0000256" key="1">
    <source>
        <dbReference type="SAM" id="Coils"/>
    </source>
</evidence>
<evidence type="ECO:0000313" key="3">
    <source>
        <dbReference type="EMBL" id="KAL5109991.1"/>
    </source>
</evidence>
<feature type="domain" description="Dynein heavy chain tail" evidence="2">
    <location>
        <begin position="356"/>
        <end position="448"/>
    </location>
</feature>
<accession>A0ABR4QKA5</accession>
<dbReference type="EMBL" id="JAKROA010000002">
    <property type="protein sequence ID" value="KAL5109991.1"/>
    <property type="molecule type" value="Genomic_DNA"/>
</dbReference>
<proteinExistence type="predicted"/>
<protein>
    <submittedName>
        <fullName evidence="3">Cytoplasmic dynein 2 heavy chain 1</fullName>
    </submittedName>
</protein>
<feature type="coiled-coil region" evidence="1">
    <location>
        <begin position="482"/>
        <end position="509"/>
    </location>
</feature>
<dbReference type="Proteomes" id="UP001651158">
    <property type="component" value="Unassembled WGS sequence"/>
</dbReference>
<name>A0ABR4QKA5_9CEST</name>
<dbReference type="Pfam" id="PF08385">
    <property type="entry name" value="DHC_N1"/>
    <property type="match status" value="2"/>
</dbReference>
<evidence type="ECO:0000313" key="4">
    <source>
        <dbReference type="Proteomes" id="UP001651158"/>
    </source>
</evidence>
<dbReference type="InterPro" id="IPR026983">
    <property type="entry name" value="DHC"/>
</dbReference>
<dbReference type="InterPro" id="IPR013594">
    <property type="entry name" value="Dynein_heavy_tail"/>
</dbReference>
<sequence>MKFEEKAFNQYPLLQTALNDLIAGLSNIAKLHSLIIFDMASEAEYWQAKSKSEKVKLSRDRQSAEAIYRHLKPAADATQRLQLQCDSRSQCEGSGDLFGFLGLFTDTLESTVLDSLDDVWRINEKSAFTPYPEPRMRSLMEAITGWICRILILYLDTPSDGSEVSVIWSRPFKQVQTQLDLAIQLSEKWENSCKFFIGNLWTREDFHRWEGGLPSFANFKNFRKRLKEILEIRSVYAKLVKLFDPKERERLGLEQGLDEFLRKSLPTSSTKTSLRNNAFYQFIYNPLVHSCLNVDHWHAAVSLFNERIRAAEVSAAPHLHLSMSSIVQNCSYRNRNCRATREDWGAGACLAFDPSGSLLHLSTTDGRLRVGYPDGLVQLQREVRLLSGLGYSVPQRLHEVAAQAEVLCRHAIVLKQVAHFYNSIDSEMLPCQQALMLKSALAFERLIKFNHQKSKGDDRSPGSGDQTCCITWSQTDQIPAFIAQLQTAARNLMEENRQLRKVHQELVSKPPKEEIKLCVLQVVTLMEMDLLREPGKWRAGLAWMRCRLTEVANAGGYPADHMRPWLAHLDRQLYKALSVQYRLGLEVLHQRMPEMRVELVYQHSQLAFQPPLEEIKAKYYREIRKFIGIPLHFGGVSNYQNKKFATEASRVFPLIIEKHLSEFRVCYHRAEILFTRLQAVMDLFLTWIALGSVNLEDLVDVQCRDLADYENNFRALKRRGRTADELPNEVKIDCLTVNCVPVKNAIEQLLQNLFEALLNCLKRSVKADLVTADAFLSDALEKLSVRPQTMKEMASARDGHNALTREQSRLADRLASVEQKDKLLLHVSGCGVGAFSNIRSKWAKFQLMMDSFRLMMDKQLNVMQSNLDSRIKAFVGQLERFSTRWQHARPSTNLLESGDRRQCLVAVETIKSWKGEFSEMEKTLDEISKDCAYFKMPLPNLNLVEELRSSLVEAETMWSPYEKFSLELCDLEKEEWISFGFA</sequence>